<accession>A0ABV5KDV2</accession>
<comment type="caution">
    <text evidence="2">The sequence shown here is derived from an EMBL/GenBank/DDBJ whole genome shotgun (WGS) entry which is preliminary data.</text>
</comment>
<sequence>MDIKPVDPTSDLALRASYDVERRAMLVGREDAPHWSWPEMASMWRHDDVGEKKVLLGGWEDGRMVGGAVYFAPLLDNLEKAWVGVCVDPDAQGRGLGRQLLEAVEHLALADGRTVLLAETKLPFDQVSTHRNRRFAEAADYSFSNVEVVRHLALPVPVTDLERWSAQAAVKHEGFRIETYRDRIPDELLESFVAIFGLLAVDAPTGETDWEEEVMTPERFRDNEQMLLDGGRRMWCAVALAPDGTVAAYSTIAVPPAGGRTDASQWGTFVGREHRGRRLGMAVKAANLRAVQEAHPEIRRVVTQNAETNDWMVAINEEMGFEAVEASVEMVRRV</sequence>
<keyword evidence="2" id="KW-0808">Transferase</keyword>
<proteinExistence type="predicted"/>
<dbReference type="GO" id="GO:0016746">
    <property type="term" value="F:acyltransferase activity"/>
    <property type="evidence" value="ECO:0007669"/>
    <property type="project" value="UniProtKB-KW"/>
</dbReference>
<keyword evidence="3" id="KW-1185">Reference proteome</keyword>
<dbReference type="SUPFAM" id="SSF55729">
    <property type="entry name" value="Acyl-CoA N-acyltransferases (Nat)"/>
    <property type="match status" value="2"/>
</dbReference>
<dbReference type="InterPro" id="IPR016181">
    <property type="entry name" value="Acyl_CoA_acyltransferase"/>
</dbReference>
<evidence type="ECO:0000259" key="1">
    <source>
        <dbReference type="PROSITE" id="PS51186"/>
    </source>
</evidence>
<evidence type="ECO:0000313" key="3">
    <source>
        <dbReference type="Proteomes" id="UP001589750"/>
    </source>
</evidence>
<dbReference type="Gene3D" id="3.40.630.30">
    <property type="match status" value="1"/>
</dbReference>
<dbReference type="PROSITE" id="PS51186">
    <property type="entry name" value="GNAT"/>
    <property type="match status" value="1"/>
</dbReference>
<dbReference type="EMBL" id="JBHMDG010000026">
    <property type="protein sequence ID" value="MFB9314826.1"/>
    <property type="molecule type" value="Genomic_DNA"/>
</dbReference>
<feature type="domain" description="N-acetyltransferase" evidence="1">
    <location>
        <begin position="1"/>
        <end position="195"/>
    </location>
</feature>
<gene>
    <name evidence="2" type="ORF">ACFFRI_17340</name>
</gene>
<name>A0ABV5KDV2_9ACTN</name>
<dbReference type="CDD" id="cd04301">
    <property type="entry name" value="NAT_SF"/>
    <property type="match status" value="1"/>
</dbReference>
<reference evidence="2 3" key="1">
    <citation type="submission" date="2024-09" db="EMBL/GenBank/DDBJ databases">
        <authorList>
            <person name="Sun Q."/>
            <person name="Mori K."/>
        </authorList>
    </citation>
    <scope>NUCLEOTIDE SEQUENCE [LARGE SCALE GENOMIC DNA]</scope>
    <source>
        <strain evidence="2 3">JCM 9626</strain>
    </source>
</reference>
<keyword evidence="2" id="KW-0012">Acyltransferase</keyword>
<evidence type="ECO:0000313" key="2">
    <source>
        <dbReference type="EMBL" id="MFB9314826.1"/>
    </source>
</evidence>
<protein>
    <submittedName>
        <fullName evidence="2">GNAT family N-acetyltransferase</fullName>
        <ecNumber evidence="2">2.3.1.-</ecNumber>
    </submittedName>
</protein>
<dbReference type="Pfam" id="PF00583">
    <property type="entry name" value="Acetyltransf_1"/>
    <property type="match status" value="1"/>
</dbReference>
<dbReference type="Proteomes" id="UP001589750">
    <property type="component" value="Unassembled WGS sequence"/>
</dbReference>
<organism evidence="2 3">
    <name type="scientific">Nocardioides plantarum</name>
    <dbReference type="NCBI Taxonomy" id="29299"/>
    <lineage>
        <taxon>Bacteria</taxon>
        <taxon>Bacillati</taxon>
        <taxon>Actinomycetota</taxon>
        <taxon>Actinomycetes</taxon>
        <taxon>Propionibacteriales</taxon>
        <taxon>Nocardioidaceae</taxon>
        <taxon>Nocardioides</taxon>
    </lineage>
</organism>
<dbReference type="EC" id="2.3.1.-" evidence="2"/>
<dbReference type="RefSeq" id="WP_140009971.1">
    <property type="nucleotide sequence ID" value="NZ_JBHMDG010000026.1"/>
</dbReference>
<dbReference type="InterPro" id="IPR000182">
    <property type="entry name" value="GNAT_dom"/>
</dbReference>